<gene>
    <name evidence="3" type="ORF">Sangu_3068800</name>
</gene>
<dbReference type="InterPro" id="IPR025558">
    <property type="entry name" value="DUF4283"/>
</dbReference>
<feature type="domain" description="DUF4283" evidence="2">
    <location>
        <begin position="155"/>
        <end position="231"/>
    </location>
</feature>
<reference evidence="3" key="2">
    <citation type="journal article" date="2024" name="Plant">
        <title>Genomic evolution and insights into agronomic trait innovations of Sesamum species.</title>
        <authorList>
            <person name="Miao H."/>
            <person name="Wang L."/>
            <person name="Qu L."/>
            <person name="Liu H."/>
            <person name="Sun Y."/>
            <person name="Le M."/>
            <person name="Wang Q."/>
            <person name="Wei S."/>
            <person name="Zheng Y."/>
            <person name="Lin W."/>
            <person name="Duan Y."/>
            <person name="Cao H."/>
            <person name="Xiong S."/>
            <person name="Wang X."/>
            <person name="Wei L."/>
            <person name="Li C."/>
            <person name="Ma Q."/>
            <person name="Ju M."/>
            <person name="Zhao R."/>
            <person name="Li G."/>
            <person name="Mu C."/>
            <person name="Tian Q."/>
            <person name="Mei H."/>
            <person name="Zhang T."/>
            <person name="Gao T."/>
            <person name="Zhang H."/>
        </authorList>
    </citation>
    <scope>NUCLEOTIDE SEQUENCE</scope>
    <source>
        <strain evidence="3">G01</strain>
    </source>
</reference>
<dbReference type="Pfam" id="PF14111">
    <property type="entry name" value="DUF4283"/>
    <property type="match status" value="1"/>
</dbReference>
<reference evidence="3" key="1">
    <citation type="submission" date="2020-06" db="EMBL/GenBank/DDBJ databases">
        <authorList>
            <person name="Li T."/>
            <person name="Hu X."/>
            <person name="Zhang T."/>
            <person name="Song X."/>
            <person name="Zhang H."/>
            <person name="Dai N."/>
            <person name="Sheng W."/>
            <person name="Hou X."/>
            <person name="Wei L."/>
        </authorList>
    </citation>
    <scope>NUCLEOTIDE SEQUENCE</scope>
    <source>
        <strain evidence="3">G01</strain>
        <tissue evidence="3">Leaf</tissue>
    </source>
</reference>
<feature type="domain" description="Endonuclease/exonuclease/phosphatase" evidence="1">
    <location>
        <begin position="397"/>
        <end position="523"/>
    </location>
</feature>
<protein>
    <recommendedName>
        <fullName evidence="4">DUF4283 domain-containing protein</fullName>
    </recommendedName>
</protein>
<sequence>MIVGTVKAIVVSKAHDRELTDFTQTARQGFLLERAADWEWANPNTCPCSDDGLRESVKPAGAEVIPPELTTPITAGTTVPIPADLPAAKPIKTTGIFIGNVPLNAHGSDFHSCVKFAASFNNSTRRTLSYVSPSIQNGEVVLRPSTDVVREGSRRWDCTAIGYFLGRKPYYHHLNDYIRKVWPVVKEVTATSNGFYFFQFKMEIAMEKVIEGGPWLFQGQPIVLQRWEPGMVLRKHKHTQVPVWIRLRHLPVEFWTNDGLSTVASGVGRPLYQDSITRACTRLDSACVCVMLDILSTLPKHLIIMMPKKDGSETPYKAPVAVYVQKRPSTTQPLPNANPNVTIDTVHTVNHTAEVDKGVERNNFTDKGKAIVVYNPFDALLLTDDDVGLNRRDPQVAVRELASEFRLHFIGLLETRVSASNVMRIQTFLPIWSWFTNYNGPGNRIWIAWDAELLDVDVLNLDVQFIHCRITIRSAHLSVLTTVVYGANDTISRRDLWQNLSMLAQSISDKPWIVGGDFNTVLDMSEWPNSHYHCLNARTSDHSPLVIQGDADTHTNVWRHRIEDTSMYAVTRKLRALKPVFRTLRRKKGDLSLNVKLAAEFLGTVAMRRASKRLFQIMDEDGHTHTTQYDVVNEFVSFYQRLLGGERRREFIDLRYLQPWARHILTLDECRGLVQSVTREEIKDAFFDIAEHKAPGPNGYSSGFYKAV</sequence>
<name>A0AAW2KDG7_9LAMI</name>
<evidence type="ECO:0000259" key="2">
    <source>
        <dbReference type="Pfam" id="PF14111"/>
    </source>
</evidence>
<dbReference type="GO" id="GO:0003824">
    <property type="term" value="F:catalytic activity"/>
    <property type="evidence" value="ECO:0007669"/>
    <property type="project" value="InterPro"/>
</dbReference>
<dbReference type="SUPFAM" id="SSF56219">
    <property type="entry name" value="DNase I-like"/>
    <property type="match status" value="1"/>
</dbReference>
<accession>A0AAW2KDG7</accession>
<dbReference type="PANTHER" id="PTHR31286:SF99">
    <property type="entry name" value="DUF4283 DOMAIN-CONTAINING PROTEIN"/>
    <property type="match status" value="1"/>
</dbReference>
<dbReference type="Gene3D" id="3.60.10.10">
    <property type="entry name" value="Endonuclease/exonuclease/phosphatase"/>
    <property type="match status" value="1"/>
</dbReference>
<dbReference type="AlphaFoldDB" id="A0AAW2KDG7"/>
<dbReference type="InterPro" id="IPR040256">
    <property type="entry name" value="At4g02000-like"/>
</dbReference>
<organism evidence="3">
    <name type="scientific">Sesamum angustifolium</name>
    <dbReference type="NCBI Taxonomy" id="2727405"/>
    <lineage>
        <taxon>Eukaryota</taxon>
        <taxon>Viridiplantae</taxon>
        <taxon>Streptophyta</taxon>
        <taxon>Embryophyta</taxon>
        <taxon>Tracheophyta</taxon>
        <taxon>Spermatophyta</taxon>
        <taxon>Magnoliopsida</taxon>
        <taxon>eudicotyledons</taxon>
        <taxon>Gunneridae</taxon>
        <taxon>Pentapetalae</taxon>
        <taxon>asterids</taxon>
        <taxon>lamiids</taxon>
        <taxon>Lamiales</taxon>
        <taxon>Pedaliaceae</taxon>
        <taxon>Sesamum</taxon>
    </lineage>
</organism>
<dbReference type="Pfam" id="PF03372">
    <property type="entry name" value="Exo_endo_phos"/>
    <property type="match status" value="1"/>
</dbReference>
<proteinExistence type="predicted"/>
<dbReference type="PANTHER" id="PTHR31286">
    <property type="entry name" value="GLYCINE-RICH CELL WALL STRUCTURAL PROTEIN 1.8-LIKE"/>
    <property type="match status" value="1"/>
</dbReference>
<dbReference type="InterPro" id="IPR005135">
    <property type="entry name" value="Endo/exonuclease/phosphatase"/>
</dbReference>
<evidence type="ECO:0000313" key="3">
    <source>
        <dbReference type="EMBL" id="KAL0304696.1"/>
    </source>
</evidence>
<dbReference type="InterPro" id="IPR036691">
    <property type="entry name" value="Endo/exonu/phosph_ase_sf"/>
</dbReference>
<dbReference type="EMBL" id="JACGWK010000193">
    <property type="protein sequence ID" value="KAL0304696.1"/>
    <property type="molecule type" value="Genomic_DNA"/>
</dbReference>
<evidence type="ECO:0000259" key="1">
    <source>
        <dbReference type="Pfam" id="PF03372"/>
    </source>
</evidence>
<comment type="caution">
    <text evidence="3">The sequence shown here is derived from an EMBL/GenBank/DDBJ whole genome shotgun (WGS) entry which is preliminary data.</text>
</comment>
<evidence type="ECO:0008006" key="4">
    <source>
        <dbReference type="Google" id="ProtNLM"/>
    </source>
</evidence>